<organism evidence="2 3">
    <name type="scientific">Brevibacterium salitolerans</name>
    <dbReference type="NCBI Taxonomy" id="1403566"/>
    <lineage>
        <taxon>Bacteria</taxon>
        <taxon>Bacillati</taxon>
        <taxon>Actinomycetota</taxon>
        <taxon>Actinomycetes</taxon>
        <taxon>Micrococcales</taxon>
        <taxon>Brevibacteriaceae</taxon>
        <taxon>Brevibacterium</taxon>
    </lineage>
</organism>
<evidence type="ECO:0000313" key="2">
    <source>
        <dbReference type="EMBL" id="GAA2095742.1"/>
    </source>
</evidence>
<name>A0ABN2WP50_9MICO</name>
<feature type="domain" description="Metallo-beta-lactamase" evidence="1">
    <location>
        <begin position="52"/>
        <end position="275"/>
    </location>
</feature>
<keyword evidence="3" id="KW-1185">Reference proteome</keyword>
<dbReference type="RefSeq" id="WP_344336743.1">
    <property type="nucleotide sequence ID" value="NZ_BAAAPZ010000005.1"/>
</dbReference>
<dbReference type="InterPro" id="IPR036866">
    <property type="entry name" value="RibonucZ/Hydroxyglut_hydro"/>
</dbReference>
<dbReference type="EMBL" id="BAAAPZ010000005">
    <property type="protein sequence ID" value="GAA2095742.1"/>
    <property type="molecule type" value="Genomic_DNA"/>
</dbReference>
<dbReference type="SUPFAM" id="SSF56281">
    <property type="entry name" value="Metallo-hydrolase/oxidoreductase"/>
    <property type="match status" value="1"/>
</dbReference>
<comment type="caution">
    <text evidence="2">The sequence shown here is derived from an EMBL/GenBank/DDBJ whole genome shotgun (WGS) entry which is preliminary data.</text>
</comment>
<accession>A0ABN2WP50</accession>
<dbReference type="SMART" id="SM00849">
    <property type="entry name" value="Lactamase_B"/>
    <property type="match status" value="1"/>
</dbReference>
<dbReference type="Pfam" id="PF00753">
    <property type="entry name" value="Lactamase_B"/>
    <property type="match status" value="1"/>
</dbReference>
<dbReference type="InterPro" id="IPR001279">
    <property type="entry name" value="Metallo-B-lactamas"/>
</dbReference>
<dbReference type="PANTHER" id="PTHR23131">
    <property type="entry name" value="ENDORIBONUCLEASE LACTB2"/>
    <property type="match status" value="1"/>
</dbReference>
<proteinExistence type="predicted"/>
<dbReference type="Gene3D" id="3.60.15.10">
    <property type="entry name" value="Ribonuclease Z/Hydroxyacylglutathione hydrolase-like"/>
    <property type="match status" value="1"/>
</dbReference>
<dbReference type="InterPro" id="IPR050662">
    <property type="entry name" value="Sec-metab_biosynth-thioest"/>
</dbReference>
<gene>
    <name evidence="2" type="ORF">GCM10009823_15420</name>
</gene>
<dbReference type="Proteomes" id="UP001500984">
    <property type="component" value="Unassembled WGS sequence"/>
</dbReference>
<dbReference type="PANTHER" id="PTHR23131:SF4">
    <property type="entry name" value="METALLO-BETA-LACTAMASE SUPERFAMILY POTEIN"/>
    <property type="match status" value="1"/>
</dbReference>
<evidence type="ECO:0000313" key="3">
    <source>
        <dbReference type="Proteomes" id="UP001500984"/>
    </source>
</evidence>
<protein>
    <submittedName>
        <fullName evidence="2">MBL fold metallo-hydrolase</fullName>
    </submittedName>
</protein>
<reference evidence="2 3" key="1">
    <citation type="journal article" date="2019" name="Int. J. Syst. Evol. Microbiol.">
        <title>The Global Catalogue of Microorganisms (GCM) 10K type strain sequencing project: providing services to taxonomists for standard genome sequencing and annotation.</title>
        <authorList>
            <consortium name="The Broad Institute Genomics Platform"/>
            <consortium name="The Broad Institute Genome Sequencing Center for Infectious Disease"/>
            <person name="Wu L."/>
            <person name="Ma J."/>
        </authorList>
    </citation>
    <scope>NUCLEOTIDE SEQUENCE [LARGE SCALE GENOMIC DNA]</scope>
    <source>
        <strain evidence="2 3">JCM 15900</strain>
    </source>
</reference>
<sequence>MSAHPGDAQSDIHALSAVQAQAWKDRVMPPPEQIADGTWAIPVPIPNNPLRYTYSYALAADSGVAIIDPGWDGKERLQAFTDGLATAGFALRDIIGITVTHYHRDHLGLVPAILAENPDAWVALHRHDIEAVSQLISQGGAPNDVVADGGRLLGIPAERAAEFSGIFTSPSSQRGDSPMAGFAWPAHILTVDEGELLPVPGRSVRVMWTPGHTFGHIALHDEALGVFFSGDHVLPSISPNIGLDVTSISHSLGDYLGSLERMGRLPETTAVAPAHGYRFEGLRIRADQLRSHHDQRLAELRARAEETDDHSVYSLCQGMHWARGFESLTGFQLYAALMETAAHMHYVGFAVPEVGQRG</sequence>
<evidence type="ECO:0000259" key="1">
    <source>
        <dbReference type="SMART" id="SM00849"/>
    </source>
</evidence>